<keyword evidence="2" id="KW-1133">Transmembrane helix</keyword>
<gene>
    <name evidence="3" type="ORF">BXZ70DRAFT_1004344</name>
</gene>
<feature type="compositionally biased region" description="Polar residues" evidence="1">
    <location>
        <begin position="1"/>
        <end position="12"/>
    </location>
</feature>
<keyword evidence="2" id="KW-0472">Membrane</keyword>
<protein>
    <submittedName>
        <fullName evidence="3">Uncharacterized protein</fullName>
    </submittedName>
</protein>
<dbReference type="InterPro" id="IPR013945">
    <property type="entry name" value="Pkr1"/>
</dbReference>
<accession>A0A8K0XTQ0</accession>
<dbReference type="Proteomes" id="UP000813824">
    <property type="component" value="Unassembled WGS sequence"/>
</dbReference>
<evidence type="ECO:0000256" key="2">
    <source>
        <dbReference type="SAM" id="Phobius"/>
    </source>
</evidence>
<sequence length="105" mass="11468">MSANSQHPTQGTDPDGVESNDFVSNILAPGSSLHPTFQLLLDLAFAMLLCVFIALAILTKGNPHIFVLIAIEGCLWASVKWVVRELQKVPPNASEPEDITKEKRD</sequence>
<dbReference type="GO" id="GO:0070072">
    <property type="term" value="P:vacuolar proton-transporting V-type ATPase complex assembly"/>
    <property type="evidence" value="ECO:0007669"/>
    <property type="project" value="InterPro"/>
</dbReference>
<proteinExistence type="predicted"/>
<dbReference type="OrthoDB" id="9626941at2759"/>
<evidence type="ECO:0000256" key="1">
    <source>
        <dbReference type="SAM" id="MobiDB-lite"/>
    </source>
</evidence>
<dbReference type="AlphaFoldDB" id="A0A8K0XTQ0"/>
<keyword evidence="4" id="KW-1185">Reference proteome</keyword>
<evidence type="ECO:0000313" key="4">
    <source>
        <dbReference type="Proteomes" id="UP000813824"/>
    </source>
</evidence>
<comment type="caution">
    <text evidence="3">The sequence shown here is derived from an EMBL/GenBank/DDBJ whole genome shotgun (WGS) entry which is preliminary data.</text>
</comment>
<organism evidence="3 4">
    <name type="scientific">Cristinia sonorae</name>
    <dbReference type="NCBI Taxonomy" id="1940300"/>
    <lineage>
        <taxon>Eukaryota</taxon>
        <taxon>Fungi</taxon>
        <taxon>Dikarya</taxon>
        <taxon>Basidiomycota</taxon>
        <taxon>Agaricomycotina</taxon>
        <taxon>Agaricomycetes</taxon>
        <taxon>Agaricomycetidae</taxon>
        <taxon>Agaricales</taxon>
        <taxon>Pleurotineae</taxon>
        <taxon>Stephanosporaceae</taxon>
        <taxon>Cristinia</taxon>
    </lineage>
</organism>
<name>A0A8K0XTQ0_9AGAR</name>
<feature type="region of interest" description="Disordered" evidence="1">
    <location>
        <begin position="1"/>
        <end position="20"/>
    </location>
</feature>
<dbReference type="EMBL" id="JAEVFJ010000003">
    <property type="protein sequence ID" value="KAH8106058.1"/>
    <property type="molecule type" value="Genomic_DNA"/>
</dbReference>
<dbReference type="Pfam" id="PF08636">
    <property type="entry name" value="Pkr1"/>
    <property type="match status" value="1"/>
</dbReference>
<evidence type="ECO:0000313" key="3">
    <source>
        <dbReference type="EMBL" id="KAH8106058.1"/>
    </source>
</evidence>
<keyword evidence="2" id="KW-0812">Transmembrane</keyword>
<feature type="transmembrane region" description="Helical" evidence="2">
    <location>
        <begin position="39"/>
        <end position="58"/>
    </location>
</feature>
<reference evidence="3" key="1">
    <citation type="journal article" date="2021" name="New Phytol.">
        <title>Evolutionary innovations through gain and loss of genes in the ectomycorrhizal Boletales.</title>
        <authorList>
            <person name="Wu G."/>
            <person name="Miyauchi S."/>
            <person name="Morin E."/>
            <person name="Kuo A."/>
            <person name="Drula E."/>
            <person name="Varga T."/>
            <person name="Kohler A."/>
            <person name="Feng B."/>
            <person name="Cao Y."/>
            <person name="Lipzen A."/>
            <person name="Daum C."/>
            <person name="Hundley H."/>
            <person name="Pangilinan J."/>
            <person name="Johnson J."/>
            <person name="Barry K."/>
            <person name="LaButti K."/>
            <person name="Ng V."/>
            <person name="Ahrendt S."/>
            <person name="Min B."/>
            <person name="Choi I.G."/>
            <person name="Park H."/>
            <person name="Plett J.M."/>
            <person name="Magnuson J."/>
            <person name="Spatafora J.W."/>
            <person name="Nagy L.G."/>
            <person name="Henrissat B."/>
            <person name="Grigoriev I.V."/>
            <person name="Yang Z.L."/>
            <person name="Xu J."/>
            <person name="Martin F.M."/>
        </authorList>
    </citation>
    <scope>NUCLEOTIDE SEQUENCE</scope>
    <source>
        <strain evidence="3">KKN 215</strain>
    </source>
</reference>